<accession>A0A2T0WVX9</accession>
<dbReference type="InterPro" id="IPR037401">
    <property type="entry name" value="SnoaL-like"/>
</dbReference>
<evidence type="ECO:0000259" key="2">
    <source>
        <dbReference type="Pfam" id="PF12680"/>
    </source>
</evidence>
<comment type="caution">
    <text evidence="3">The sequence shown here is derived from an EMBL/GenBank/DDBJ whole genome shotgun (WGS) entry which is preliminary data.</text>
</comment>
<dbReference type="AlphaFoldDB" id="A0A2T0WVX9"/>
<dbReference type="EMBL" id="PVTR01000001">
    <property type="protein sequence ID" value="PRY90845.1"/>
    <property type="molecule type" value="Genomic_DNA"/>
</dbReference>
<dbReference type="Gene3D" id="3.10.450.50">
    <property type="match status" value="1"/>
</dbReference>
<evidence type="ECO:0000313" key="3">
    <source>
        <dbReference type="EMBL" id="PRY90845.1"/>
    </source>
</evidence>
<reference evidence="3 4" key="1">
    <citation type="submission" date="2018-03" db="EMBL/GenBank/DDBJ databases">
        <title>Genomic Encyclopedia of Archaeal and Bacterial Type Strains, Phase II (KMG-II): from individual species to whole genera.</title>
        <authorList>
            <person name="Goeker M."/>
        </authorList>
    </citation>
    <scope>NUCLEOTIDE SEQUENCE [LARGE SCALE GENOMIC DNA]</scope>
    <source>
        <strain evidence="3 4">DSM 27929</strain>
    </source>
</reference>
<dbReference type="OrthoDB" id="9797498at2"/>
<feature type="chain" id="PRO_5015647078" description="SnoaL-like domain-containing protein" evidence="1">
    <location>
        <begin position="21"/>
        <end position="137"/>
    </location>
</feature>
<evidence type="ECO:0000256" key="1">
    <source>
        <dbReference type="SAM" id="SignalP"/>
    </source>
</evidence>
<name>A0A2T0WVX9_9BACT</name>
<protein>
    <recommendedName>
        <fullName evidence="2">SnoaL-like domain-containing protein</fullName>
    </recommendedName>
</protein>
<proteinExistence type="predicted"/>
<keyword evidence="4" id="KW-1185">Reference proteome</keyword>
<organism evidence="3 4">
    <name type="scientific">Mongoliibacter ruber</name>
    <dbReference type="NCBI Taxonomy" id="1750599"/>
    <lineage>
        <taxon>Bacteria</taxon>
        <taxon>Pseudomonadati</taxon>
        <taxon>Bacteroidota</taxon>
        <taxon>Cytophagia</taxon>
        <taxon>Cytophagales</taxon>
        <taxon>Cyclobacteriaceae</taxon>
        <taxon>Mongoliibacter</taxon>
    </lineage>
</organism>
<dbReference type="Proteomes" id="UP000238157">
    <property type="component" value="Unassembled WGS sequence"/>
</dbReference>
<dbReference type="InterPro" id="IPR032710">
    <property type="entry name" value="NTF2-like_dom_sf"/>
</dbReference>
<feature type="signal peptide" evidence="1">
    <location>
        <begin position="1"/>
        <end position="20"/>
    </location>
</feature>
<gene>
    <name evidence="3" type="ORF">CLW00_101520</name>
</gene>
<dbReference type="SUPFAM" id="SSF54427">
    <property type="entry name" value="NTF2-like"/>
    <property type="match status" value="1"/>
</dbReference>
<dbReference type="Pfam" id="PF12680">
    <property type="entry name" value="SnoaL_2"/>
    <property type="match status" value="1"/>
</dbReference>
<sequence>MFKTILLTLAGLLYFVQAGAQSIDKLAESLASAQLEAYNNRDIEAFLIPYAEDVKVFNFPDTLQYQGIDEMRKRYTGMFENTPDLHCKLINRMVMGNTVIDQEEVIIRKGEKPIYAIAIYKIKDGKIAEVYFISKKE</sequence>
<feature type="domain" description="SnoaL-like" evidence="2">
    <location>
        <begin position="33"/>
        <end position="130"/>
    </location>
</feature>
<evidence type="ECO:0000313" key="4">
    <source>
        <dbReference type="Proteomes" id="UP000238157"/>
    </source>
</evidence>
<keyword evidence="1" id="KW-0732">Signal</keyword>